<proteinExistence type="predicted"/>
<dbReference type="EMBL" id="KQ964563">
    <property type="protein sequence ID" value="KXN68734.1"/>
    <property type="molecule type" value="Genomic_DNA"/>
</dbReference>
<keyword evidence="2" id="KW-1185">Reference proteome</keyword>
<organism evidence="1 2">
    <name type="scientific">Conidiobolus coronatus (strain ATCC 28846 / CBS 209.66 / NRRL 28638)</name>
    <name type="common">Delacroixia coronata</name>
    <dbReference type="NCBI Taxonomy" id="796925"/>
    <lineage>
        <taxon>Eukaryota</taxon>
        <taxon>Fungi</taxon>
        <taxon>Fungi incertae sedis</taxon>
        <taxon>Zoopagomycota</taxon>
        <taxon>Entomophthoromycotina</taxon>
        <taxon>Entomophthoromycetes</taxon>
        <taxon>Entomophthorales</taxon>
        <taxon>Ancylistaceae</taxon>
        <taxon>Conidiobolus</taxon>
    </lineage>
</organism>
<reference evidence="1 2" key="1">
    <citation type="journal article" date="2015" name="Genome Biol. Evol.">
        <title>Phylogenomic analyses indicate that early fungi evolved digesting cell walls of algal ancestors of land plants.</title>
        <authorList>
            <person name="Chang Y."/>
            <person name="Wang S."/>
            <person name="Sekimoto S."/>
            <person name="Aerts A.L."/>
            <person name="Choi C."/>
            <person name="Clum A."/>
            <person name="LaButti K.M."/>
            <person name="Lindquist E.A."/>
            <person name="Yee Ngan C."/>
            <person name="Ohm R.A."/>
            <person name="Salamov A.A."/>
            <person name="Grigoriev I.V."/>
            <person name="Spatafora J.W."/>
            <person name="Berbee M.L."/>
        </authorList>
    </citation>
    <scope>NUCLEOTIDE SEQUENCE [LARGE SCALE GENOMIC DNA]</scope>
    <source>
        <strain evidence="1 2">NRRL 28638</strain>
    </source>
</reference>
<accession>A0A137P1H7</accession>
<dbReference type="AlphaFoldDB" id="A0A137P1H7"/>
<dbReference type="Proteomes" id="UP000070444">
    <property type="component" value="Unassembled WGS sequence"/>
</dbReference>
<gene>
    <name evidence="1" type="ORF">CONCODRAFT_8944</name>
</gene>
<name>A0A137P1H7_CONC2</name>
<protein>
    <submittedName>
        <fullName evidence="1">Uncharacterized protein</fullName>
    </submittedName>
</protein>
<evidence type="ECO:0000313" key="2">
    <source>
        <dbReference type="Proteomes" id="UP000070444"/>
    </source>
</evidence>
<evidence type="ECO:0000313" key="1">
    <source>
        <dbReference type="EMBL" id="KXN68734.1"/>
    </source>
</evidence>
<sequence length="215" mass="24997">MKRSNSTCTAITTSTTATSISTLSTGSGSALEYKIVKNILLTKEYQLQNRYNDQLYTFKPIKGEYSQLLKYTVPISKARPGKWQNANKYLEVRGFYGVINFQTLIPEKEYQIDICSMKTKTPDQYIWKWSPSENCFILMTYDQVTLIAKLTPAKLFTRELASLQIFQAHDIALKTTILMTSIIIWDEYYKSIPTFSRFFTKRKSFPILWKCINSY</sequence>